<keyword evidence="2" id="KW-0677">Repeat</keyword>
<dbReference type="Pfam" id="PF00028">
    <property type="entry name" value="Cadherin"/>
    <property type="match status" value="1"/>
</dbReference>
<keyword evidence="7" id="KW-0812">Transmembrane</keyword>
<proteinExistence type="predicted"/>
<dbReference type="InterPro" id="IPR020894">
    <property type="entry name" value="Cadherin_CS"/>
</dbReference>
<dbReference type="GO" id="GO:0008013">
    <property type="term" value="F:beta-catenin binding"/>
    <property type="evidence" value="ECO:0007669"/>
    <property type="project" value="TreeGrafter"/>
</dbReference>
<feature type="domain" description="Cadherin" evidence="9">
    <location>
        <begin position="205"/>
        <end position="341"/>
    </location>
</feature>
<protein>
    <recommendedName>
        <fullName evidence="9">Cadherin domain-containing protein</fullName>
    </recommendedName>
</protein>
<keyword evidence="7" id="KW-1133">Transmembrane helix</keyword>
<dbReference type="PANTHER" id="PTHR24027">
    <property type="entry name" value="CADHERIN-23"/>
    <property type="match status" value="1"/>
</dbReference>
<evidence type="ECO:0000256" key="2">
    <source>
        <dbReference type="ARBA" id="ARBA00022737"/>
    </source>
</evidence>
<dbReference type="PROSITE" id="PS00232">
    <property type="entry name" value="CADHERIN_1"/>
    <property type="match status" value="4"/>
</dbReference>
<dbReference type="GO" id="GO:0007043">
    <property type="term" value="P:cell-cell junction assembly"/>
    <property type="evidence" value="ECO:0007669"/>
    <property type="project" value="TreeGrafter"/>
</dbReference>
<dbReference type="InterPro" id="IPR015919">
    <property type="entry name" value="Cadherin-like_sf"/>
</dbReference>
<dbReference type="GO" id="GO:0007156">
    <property type="term" value="P:homophilic cell adhesion via plasma membrane adhesion molecules"/>
    <property type="evidence" value="ECO:0007669"/>
    <property type="project" value="InterPro"/>
</dbReference>
<reference evidence="10" key="1">
    <citation type="submission" date="2024-06" db="EMBL/GenBank/DDBJ databases">
        <authorList>
            <person name="Liu X."/>
            <person name="Lenzi L."/>
            <person name="Haldenby T S."/>
            <person name="Uol C."/>
        </authorList>
    </citation>
    <scope>NUCLEOTIDE SEQUENCE</scope>
</reference>
<evidence type="ECO:0000256" key="3">
    <source>
        <dbReference type="ARBA" id="ARBA00022837"/>
    </source>
</evidence>
<evidence type="ECO:0000256" key="8">
    <source>
        <dbReference type="SAM" id="SignalP"/>
    </source>
</evidence>
<name>A0AAV2TRU5_CALDB</name>
<dbReference type="EMBL" id="CAXLJL010000423">
    <property type="protein sequence ID" value="CAL5137683.1"/>
    <property type="molecule type" value="Genomic_DNA"/>
</dbReference>
<dbReference type="SUPFAM" id="SSF49313">
    <property type="entry name" value="Cadherin-like"/>
    <property type="match status" value="6"/>
</dbReference>
<dbReference type="PROSITE" id="PS50268">
    <property type="entry name" value="CADHERIN_2"/>
    <property type="match status" value="7"/>
</dbReference>
<dbReference type="GO" id="GO:0005509">
    <property type="term" value="F:calcium ion binding"/>
    <property type="evidence" value="ECO:0007669"/>
    <property type="project" value="UniProtKB-UniRule"/>
</dbReference>
<gene>
    <name evidence="10" type="ORF">CDAUBV1_LOCUS11955</name>
</gene>
<dbReference type="SMART" id="SM00112">
    <property type="entry name" value="CA"/>
    <property type="match status" value="7"/>
</dbReference>
<comment type="caution">
    <text evidence="10">The sequence shown here is derived from an EMBL/GenBank/DDBJ whole genome shotgun (WGS) entry which is preliminary data.</text>
</comment>
<feature type="signal peptide" evidence="8">
    <location>
        <begin position="1"/>
        <end position="35"/>
    </location>
</feature>
<sequence>MSGIMKKYPYQIVSLNLITLLLPLLLVVLLTASNAQSNILQVDNPHAIQSVIEVSESTPASRIVIDMKKVLLDHGYLIHAADKRTKDRPKKTQFEILDVSANLLSPFHTQRPLNFFRTVGVDSNTGEIRFKVPLDRERLCPDLQGSSRKCTVHLLIAAHDLDKMPANWSGSDTVMQGSTVYIDLTVVVTDENDNAPYFLKPTNDDGTTRTIVIPEESPIGAMFSLPIASDPDSPENGVTGYEFHPIATSLNVRRHFEVVQFVGPSIQCEKISPDYANVSKNDHSGEHSYPIVPCLRVISRVDREENTNFVFRLVAVDSAKQQGETIIRIVVVDLNDHAPEWSEKLEVFDSDGRSHFMIADLNHVSHTGQQAERVTNQSTTQRQYSLRLKECTKPRKLLRLTAEDLDDPDTPNGRVTYQLSEQSPDIENLRRRIFISNNHLYLTDLGLKGLSQTNFSLLISASDLAGKSSNALIRIQIEDCNDHPPLIITSNDEFVLLENSGGKITTLGLITVRDMDVANSVNSMFDCFLNDSTYLSLTEVIKGPTPAAEHQNSMQDSNLVDADSKLAQSGLFRRGRWSVYKLETVDSVSFDRELTPSYSVLLQCSDKGSPSLTSHKMITVNVLDVNDNAPEFINHNKQSHESRLYFHTGSLQTRKQIVDYNRQSGVSSVFEFRIPENTERGTYVGTVYAVDRDMGENGQITFGLQKITNSSATNDSAEDILSKEGAESLQDEPLGEDVNNLFTVSTSGDIHLLGKLDRELKNRYSLLVIAKDNGKEIQRTSTATIIVHVEDVNDCRPVFAENYVFEVVESYGSSTIHHVLGTLNATDADQGRNGSVSYRLATEEDRRLAQYQGAADRENFPQTFQKPSGEQLIKISHDGQVTIYGVVDREQTPVIVADVVAEDSGIPNRLFSITTITIHVLDLNDNKPSFVAQVSEDSRRTKFDALPKPGGKSRPLLSGVSAWDPVYKLNLSLETSVGSELFKFEAVDPDDGPNGTVVFDLIYAEGSVNSPQPVVYQGDDETSANKTTPPTFTLHTDGRLLLSKELSFERTFSSVERRRYRRPDRLLIQASDQGPKPERAIAGLQIVYFDPIRRKVEQWLPSLTGQEGISSRKFDEKQAETEGSLKALNAASGMNYKSHAMNRDHANRVTAEKSVLQSTPRIGGFPVLYLLALAVCFALILVITSLVYLYIRTKRSGPSVSSSNYYGPSGKLENVCGNRTDMNGTLADISLKRTPQNHCNSGSPELRSLMDSKSPTLMDISSSTMEGRKLSPPYMLLDRTEGNSYTGLNTTDGIRASRPWTNLVECQRYCQAPAHPAPLDQYFTLSNAVNNGCTLMKANPMKNPRLPDFRTICNRGIVKADSLGMSVYSEKSSTVTCVKNMQTNHSHSPTTRIHSSPLSEPIANRHPQEILLVKPSTNRQNMNLIEPRQVNSEIPESCEVTINPLTNLGKVDNEQMLLDVVHLKSKSLNLPHVMSSFV</sequence>
<evidence type="ECO:0000256" key="1">
    <source>
        <dbReference type="ARBA" id="ARBA00004370"/>
    </source>
</evidence>
<feature type="domain" description="Cadherin" evidence="9">
    <location>
        <begin position="590"/>
        <end position="632"/>
    </location>
</feature>
<organism evidence="10 11">
    <name type="scientific">Calicophoron daubneyi</name>
    <name type="common">Rumen fluke</name>
    <name type="synonym">Paramphistomum daubneyi</name>
    <dbReference type="NCBI Taxonomy" id="300641"/>
    <lineage>
        <taxon>Eukaryota</taxon>
        <taxon>Metazoa</taxon>
        <taxon>Spiralia</taxon>
        <taxon>Lophotrochozoa</taxon>
        <taxon>Platyhelminthes</taxon>
        <taxon>Trematoda</taxon>
        <taxon>Digenea</taxon>
        <taxon>Plagiorchiida</taxon>
        <taxon>Pronocephalata</taxon>
        <taxon>Paramphistomoidea</taxon>
        <taxon>Paramphistomidae</taxon>
        <taxon>Calicophoron</taxon>
    </lineage>
</organism>
<feature type="chain" id="PRO_5043562117" description="Cadherin domain-containing protein" evidence="8">
    <location>
        <begin position="36"/>
        <end position="1478"/>
    </location>
</feature>
<dbReference type="GO" id="GO:0016477">
    <property type="term" value="P:cell migration"/>
    <property type="evidence" value="ECO:0007669"/>
    <property type="project" value="TreeGrafter"/>
</dbReference>
<evidence type="ECO:0000256" key="7">
    <source>
        <dbReference type="SAM" id="Phobius"/>
    </source>
</evidence>
<accession>A0AAV2TRU5</accession>
<feature type="compositionally biased region" description="Polar residues" evidence="6">
    <location>
        <begin position="1382"/>
        <end position="1398"/>
    </location>
</feature>
<dbReference type="GO" id="GO:0016339">
    <property type="term" value="P:calcium-dependent cell-cell adhesion via plasma membrane cell adhesion molecules"/>
    <property type="evidence" value="ECO:0007669"/>
    <property type="project" value="TreeGrafter"/>
</dbReference>
<feature type="region of interest" description="Disordered" evidence="6">
    <location>
        <begin position="1382"/>
        <end position="1401"/>
    </location>
</feature>
<dbReference type="Proteomes" id="UP001497525">
    <property type="component" value="Unassembled WGS sequence"/>
</dbReference>
<dbReference type="GO" id="GO:0016342">
    <property type="term" value="C:catenin complex"/>
    <property type="evidence" value="ECO:0007669"/>
    <property type="project" value="TreeGrafter"/>
</dbReference>
<feature type="domain" description="Cadherin" evidence="9">
    <location>
        <begin position="799"/>
        <end position="930"/>
    </location>
</feature>
<dbReference type="GO" id="GO:0000902">
    <property type="term" value="P:cell morphogenesis"/>
    <property type="evidence" value="ECO:0007669"/>
    <property type="project" value="TreeGrafter"/>
</dbReference>
<comment type="subcellular location">
    <subcellularLocation>
        <location evidence="1">Membrane</location>
    </subcellularLocation>
</comment>
<dbReference type="CDD" id="cd11304">
    <property type="entry name" value="Cadherin_repeat"/>
    <property type="match status" value="7"/>
</dbReference>
<keyword evidence="3 5" id="KW-0106">Calcium</keyword>
<keyword evidence="8" id="KW-0732">Signal</keyword>
<evidence type="ECO:0000256" key="4">
    <source>
        <dbReference type="ARBA" id="ARBA00023136"/>
    </source>
</evidence>
<evidence type="ECO:0000313" key="10">
    <source>
        <dbReference type="EMBL" id="CAL5137683.1"/>
    </source>
</evidence>
<dbReference type="PANTHER" id="PTHR24027:SF438">
    <property type="entry name" value="CADHERIN 23"/>
    <property type="match status" value="1"/>
</dbReference>
<evidence type="ECO:0000313" key="11">
    <source>
        <dbReference type="Proteomes" id="UP001497525"/>
    </source>
</evidence>
<feature type="domain" description="Cadherin" evidence="9">
    <location>
        <begin position="380"/>
        <end position="487"/>
    </location>
</feature>
<dbReference type="PRINTS" id="PR00205">
    <property type="entry name" value="CADHERIN"/>
</dbReference>
<feature type="transmembrane region" description="Helical" evidence="7">
    <location>
        <begin position="1167"/>
        <end position="1191"/>
    </location>
</feature>
<dbReference type="GO" id="GO:0045296">
    <property type="term" value="F:cadherin binding"/>
    <property type="evidence" value="ECO:0007669"/>
    <property type="project" value="TreeGrafter"/>
</dbReference>
<dbReference type="Gene3D" id="2.60.40.60">
    <property type="entry name" value="Cadherins"/>
    <property type="match status" value="7"/>
</dbReference>
<dbReference type="GO" id="GO:0044331">
    <property type="term" value="P:cell-cell adhesion mediated by cadherin"/>
    <property type="evidence" value="ECO:0007669"/>
    <property type="project" value="TreeGrafter"/>
</dbReference>
<feature type="domain" description="Cadherin" evidence="9">
    <location>
        <begin position="666"/>
        <end position="799"/>
    </location>
</feature>
<evidence type="ECO:0000256" key="5">
    <source>
        <dbReference type="PROSITE-ProRule" id="PRU00043"/>
    </source>
</evidence>
<evidence type="ECO:0000259" key="9">
    <source>
        <dbReference type="PROSITE" id="PS50268"/>
    </source>
</evidence>
<evidence type="ECO:0000256" key="6">
    <source>
        <dbReference type="SAM" id="MobiDB-lite"/>
    </source>
</evidence>
<dbReference type="GO" id="GO:0005912">
    <property type="term" value="C:adherens junction"/>
    <property type="evidence" value="ECO:0007669"/>
    <property type="project" value="TreeGrafter"/>
</dbReference>
<dbReference type="InterPro" id="IPR039808">
    <property type="entry name" value="Cadherin"/>
</dbReference>
<keyword evidence="4 7" id="KW-0472">Membrane</keyword>
<dbReference type="InterPro" id="IPR002126">
    <property type="entry name" value="Cadherin-like_dom"/>
</dbReference>
<feature type="domain" description="Cadherin" evidence="9">
    <location>
        <begin position="963"/>
        <end position="1103"/>
    </location>
</feature>
<feature type="domain" description="Cadherin" evidence="9">
    <location>
        <begin position="52"/>
        <end position="198"/>
    </location>
</feature>
<dbReference type="GO" id="GO:0034332">
    <property type="term" value="P:adherens junction organization"/>
    <property type="evidence" value="ECO:0007669"/>
    <property type="project" value="TreeGrafter"/>
</dbReference>